<gene>
    <name evidence="1" type="ORF">Prum_088550</name>
</gene>
<dbReference type="InterPro" id="IPR015943">
    <property type="entry name" value="WD40/YVTN_repeat-like_dom_sf"/>
</dbReference>
<reference evidence="1 2" key="2">
    <citation type="submission" date="2020-03" db="EMBL/GenBank/DDBJ databases">
        <authorList>
            <person name="Ichikawa N."/>
            <person name="Kimura A."/>
            <person name="Kitahashi Y."/>
            <person name="Uohara A."/>
        </authorList>
    </citation>
    <scope>NUCLEOTIDE SEQUENCE [LARGE SCALE GENOMIC DNA]</scope>
    <source>
        <strain evidence="1 2">NBRC 108638</strain>
    </source>
</reference>
<dbReference type="Gene3D" id="2.130.10.10">
    <property type="entry name" value="YVTN repeat-like/Quinoprotein amine dehydrogenase"/>
    <property type="match status" value="2"/>
</dbReference>
<organism evidence="1 2">
    <name type="scientific">Phytohabitans rumicis</name>
    <dbReference type="NCBI Taxonomy" id="1076125"/>
    <lineage>
        <taxon>Bacteria</taxon>
        <taxon>Bacillati</taxon>
        <taxon>Actinomycetota</taxon>
        <taxon>Actinomycetes</taxon>
        <taxon>Micromonosporales</taxon>
        <taxon>Micromonosporaceae</taxon>
    </lineage>
</organism>
<comment type="caution">
    <text evidence="1">The sequence shown here is derived from an EMBL/GenBank/DDBJ whole genome shotgun (WGS) entry which is preliminary data.</text>
</comment>
<keyword evidence="2" id="KW-1185">Reference proteome</keyword>
<evidence type="ECO:0000313" key="2">
    <source>
        <dbReference type="Proteomes" id="UP000482960"/>
    </source>
</evidence>
<accession>A0A6V8LDB0</accession>
<dbReference type="SUPFAM" id="SSF63829">
    <property type="entry name" value="Calcium-dependent phosphotriesterase"/>
    <property type="match status" value="1"/>
</dbReference>
<dbReference type="EMBL" id="BLPG01000001">
    <property type="protein sequence ID" value="GFJ95213.1"/>
    <property type="molecule type" value="Genomic_DNA"/>
</dbReference>
<dbReference type="RefSeq" id="WP_173082714.1">
    <property type="nucleotide sequence ID" value="NZ_BAABJB010000012.1"/>
</dbReference>
<protein>
    <submittedName>
        <fullName evidence="1">Uncharacterized protein</fullName>
    </submittedName>
</protein>
<reference evidence="1 2" key="1">
    <citation type="submission" date="2020-03" db="EMBL/GenBank/DDBJ databases">
        <title>Whole genome shotgun sequence of Phytohabitans rumicis NBRC 108638.</title>
        <authorList>
            <person name="Komaki H."/>
            <person name="Tamura T."/>
        </authorList>
    </citation>
    <scope>NUCLEOTIDE SEQUENCE [LARGE SCALE GENOMIC DNA]</scope>
    <source>
        <strain evidence="1 2">NBRC 108638</strain>
    </source>
</reference>
<dbReference type="InterPro" id="IPR006521">
    <property type="entry name" value="Tail_protein_I"/>
</dbReference>
<evidence type="ECO:0000313" key="1">
    <source>
        <dbReference type="EMBL" id="GFJ95213.1"/>
    </source>
</evidence>
<sequence length="1345" mass="140280">MKIAEFGATADLVGRRIRLRWTFLPEAGQTVADPPEVTVRRKRRDFAFAPLAPGATGVLYDSTLFPPPPEPGVLAVVDLPDRDLVDGPLRIRERTVTVAELAGGQPREVLRRTVRTVLGADRTVLRQEVELLDVGGIGGQLDAGVPYYYQLDSPTLPAGPERERLRATATAGEVYGHNRMLYEQIPEVYRRHDTIGRTPDAATGLLPEASATGGQLRRFVDPFGAALDSLRSSAEGLRRLRDTAEVDARFLPLLAQWIGWDLTADEEIARQRLELRTAPRLYGAVGTLPGLRSLVDHYTGWSTQVAEFAQHVARANAAPQRNIFASVLSTNSWQGVDDAVTALGFAAPNNLATGAVGVAAQLTGAQTEPFALHDGICLTVAVDGGLPVTVTFGAADFADPAAATAAEVAEVVDAALDELRAEAAGGALRLRSLLPAASSRIEVMASPASLVSLEGAAQGRLATAVDAAGRLWVAHGSTVGAGGGEPRLHVKTHLRGRWYDTQPVEARPVAAQADPALVALADGRLWLSWVEHPGTPQARLRWRLGAAGPLTPARLRGDVTAPFRLTAGTRLALTGYGTTETFTVPATNPAATAEQVAAALNGGLAGVAASVAADGSLALRTTATGPGVALRVDLAASTAAWALGFGDRHLNGQGGWEPTVDWGPAAETPLPAGRHADGTALLDPGGAIRLFWSTHVGGAWQLARLRWDDRLLVATSAGVGVRTGDGPWSALTTANGLPSNDVRGVAVDADGSSWFATAAGGAVFRPDGTVAVLTTATTGGGLASNDVRAVGVAPDGTAWFAHPAGVSARDATGAWQTVTAGPDGLPSNDTRHVLATLDGTVWVATAAGLTRRVPGGTWQAVAETAGARQVAQGPDGTVWVATGSGLARVGADGTAAMVDLVAAGAGPGTNDTRAVAPALAGTGPVWVATAAGLVELSSAMTARRHGTGDGLPSDDCRAVLAQPDGTVWVGTPAGLAVRGPDPAATWRVVSTVDGLVGNAVRALHGPWSAPLRFAATGSGARDPHAVRDGNRLWLTWAERQATADEADPWLIRLRSLTWPAASWSAPVAVTTTAAGGRNTDREPALAPLTGGAVQVFLRSNRGGGPRLWSVLVNASGTPGAPVTVHTGPTADTNPAPVRMPGGAQWLLFRSDRNVALGRLGGGVPGAADAATSRRAPEEAAVRRHAGSISAVLADLDRNRGHRQFGDLLDYTPQRPDGGPLAPDELYTPATIGLYVQRGPAGRPLVRRDADRLRQLLDRFLPVNVRAVIVLRSAALEEAVFPPGHELTDAFRDDYPFVEIYQGPSEQIAVTLRDWLVYLATDGTSVTADPTQLSTLRRRTWWPPFQ</sequence>
<dbReference type="Proteomes" id="UP000482960">
    <property type="component" value="Unassembled WGS sequence"/>
</dbReference>
<dbReference type="Pfam" id="PF09684">
    <property type="entry name" value="Tail_P2_I"/>
    <property type="match status" value="1"/>
</dbReference>
<proteinExistence type="predicted"/>
<name>A0A6V8LDB0_9ACTN</name>